<feature type="transmembrane region" description="Helical" evidence="1">
    <location>
        <begin position="130"/>
        <end position="152"/>
    </location>
</feature>
<name>A0AAJ2KTM5_ALKPS</name>
<keyword evidence="1" id="KW-0812">Transmembrane</keyword>
<accession>A0AAJ2KTM5</accession>
<dbReference type="AlphaFoldDB" id="A0AAJ2KTM5"/>
<reference evidence="2" key="1">
    <citation type="submission" date="2023-10" db="EMBL/GenBank/DDBJ databases">
        <title>Screening of Alkalihalophilus pseudofirmusBZ-TG-HK211 and Its Alleviation of Salt Stress on Rapeseed Growth.</title>
        <authorList>
            <person name="Zhao B."/>
            <person name="Guo T."/>
        </authorList>
    </citation>
    <scope>NUCLEOTIDE SEQUENCE</scope>
    <source>
        <strain evidence="2">BZ-TG-HK211</strain>
    </source>
</reference>
<sequence>MEGVYFYWIGWIYICIVTFFWNKTSLRTASAIFLFITLIVSPIYIPVFSSEVSLGFLFLIGVSYGFISQVKVMRLLHIVIAVLAVAAAYATFQLVAIYDPVVHLIDGRLMSMAIVVCLSCMLAGKWSLRILIAVVGLLHGELLYGLAAIQTFTSHAFGSFYVLDVLALSTAVIGGGWLLHMLSEHVGEWIKQRKQQPIRNMIAQEDRIE</sequence>
<evidence type="ECO:0000313" key="2">
    <source>
        <dbReference type="EMBL" id="MDV2884312.1"/>
    </source>
</evidence>
<gene>
    <name evidence="2" type="ORF">RYX45_03915</name>
</gene>
<dbReference type="RefSeq" id="WP_323465906.1">
    <property type="nucleotide sequence ID" value="NZ_CP144224.1"/>
</dbReference>
<keyword evidence="1" id="KW-0472">Membrane</keyword>
<evidence type="ECO:0000313" key="3">
    <source>
        <dbReference type="Proteomes" id="UP001285636"/>
    </source>
</evidence>
<feature type="transmembrane region" description="Helical" evidence="1">
    <location>
        <begin position="104"/>
        <end position="123"/>
    </location>
</feature>
<feature type="transmembrane region" description="Helical" evidence="1">
    <location>
        <begin position="75"/>
        <end position="98"/>
    </location>
</feature>
<dbReference type="InterPro" id="IPR014617">
    <property type="entry name" value="YphA_Bacsu"/>
</dbReference>
<protein>
    <recommendedName>
        <fullName evidence="4">Integral membrane protein</fullName>
    </recommendedName>
</protein>
<feature type="transmembrane region" description="Helical" evidence="1">
    <location>
        <begin position="158"/>
        <end position="179"/>
    </location>
</feature>
<dbReference type="Pfam" id="PF24124">
    <property type="entry name" value="YphA"/>
    <property type="match status" value="1"/>
</dbReference>
<organism evidence="2 3">
    <name type="scientific">Alkalihalophilus pseudofirmus</name>
    <name type="common">Bacillus pseudofirmus</name>
    <dbReference type="NCBI Taxonomy" id="79885"/>
    <lineage>
        <taxon>Bacteria</taxon>
        <taxon>Bacillati</taxon>
        <taxon>Bacillota</taxon>
        <taxon>Bacilli</taxon>
        <taxon>Bacillales</taxon>
        <taxon>Bacillaceae</taxon>
        <taxon>Alkalihalophilus</taxon>
    </lineage>
</organism>
<proteinExistence type="predicted"/>
<feature type="transmembrane region" description="Helical" evidence="1">
    <location>
        <begin position="6"/>
        <end position="22"/>
    </location>
</feature>
<keyword evidence="1" id="KW-1133">Transmembrane helix</keyword>
<feature type="transmembrane region" description="Helical" evidence="1">
    <location>
        <begin position="52"/>
        <end position="68"/>
    </location>
</feature>
<dbReference type="Proteomes" id="UP001285636">
    <property type="component" value="Unassembled WGS sequence"/>
</dbReference>
<feature type="transmembrane region" description="Helical" evidence="1">
    <location>
        <begin position="29"/>
        <end position="46"/>
    </location>
</feature>
<dbReference type="PIRSF" id="PIRSF036710">
    <property type="entry name" value="YphA_Bacsu"/>
    <property type="match status" value="1"/>
</dbReference>
<evidence type="ECO:0000256" key="1">
    <source>
        <dbReference type="SAM" id="Phobius"/>
    </source>
</evidence>
<evidence type="ECO:0008006" key="4">
    <source>
        <dbReference type="Google" id="ProtNLM"/>
    </source>
</evidence>
<dbReference type="EMBL" id="JAWJAY010000001">
    <property type="protein sequence ID" value="MDV2884312.1"/>
    <property type="molecule type" value="Genomic_DNA"/>
</dbReference>
<comment type="caution">
    <text evidence="2">The sequence shown here is derived from an EMBL/GenBank/DDBJ whole genome shotgun (WGS) entry which is preliminary data.</text>
</comment>